<dbReference type="InterPro" id="IPR041966">
    <property type="entry name" value="LOTUS-like"/>
</dbReference>
<dbReference type="Pfam" id="PF12872">
    <property type="entry name" value="OST-HTH"/>
    <property type="match status" value="2"/>
</dbReference>
<dbReference type="InterPro" id="IPR021139">
    <property type="entry name" value="NYN"/>
</dbReference>
<evidence type="ECO:0000256" key="1">
    <source>
        <dbReference type="SAM" id="MobiDB-lite"/>
    </source>
</evidence>
<feature type="domain" description="HTH OST-type" evidence="2">
    <location>
        <begin position="393"/>
        <end position="466"/>
    </location>
</feature>
<sequence>MASVSVSSCKKNFSGNLEMLNGPIAILWDIENCSIPSDVRAEDVALNIRKAVRRHPVITGLVSLFSAIGDFNGLPIRLREACQSTGVKLIDVPNIKKDAADKAILVDMFVFALDNPPPSTIVLISGDVDFAPALHVLGQRGYNVITVVPTKCVNTALVSAGRLVWDWPCVARGEDQIRSYHPGANLDPIASIAYQEDEEVVYAGKTYSPRRLFDPYDSTIEQHHRMSGGGNRWGRNSENASIMATEEMEGEMWVKPGDLEGLKQQILILLNSSGGSLPLVRISNMYRKRFGRPLFMEEYGSFKLVNLITKMGSPLIIIGTGHSKLVSIENHEPCSPLQSSVSTAPSYTLLRRNPEKGQENNRKDLQILFNKTNDNSNGKEEDIDEETEEQLRNIAILKRELQEIMVCYSCRILLSSFESLYEQRYRKRVNYQLYGVDGLEELVKKLVDIVTLQVQNGRYFLVSRFRQ</sequence>
<keyword evidence="4" id="KW-1185">Reference proteome</keyword>
<keyword evidence="3" id="KW-0540">Nuclease</keyword>
<dbReference type="PANTHER" id="PTHR14379">
    <property type="entry name" value="LIMKAIN B LKAP"/>
    <property type="match status" value="1"/>
</dbReference>
<dbReference type="STRING" id="29655.A0A0K9PQ76"/>
<evidence type="ECO:0000259" key="2">
    <source>
        <dbReference type="PROSITE" id="PS51644"/>
    </source>
</evidence>
<dbReference type="Pfam" id="PF01936">
    <property type="entry name" value="NYN"/>
    <property type="match status" value="1"/>
</dbReference>
<feature type="domain" description="HTH OST-type" evidence="2">
    <location>
        <begin position="258"/>
        <end position="332"/>
    </location>
</feature>
<gene>
    <name evidence="3" type="ORF">ZOSMA_1G03700</name>
</gene>
<evidence type="ECO:0000313" key="4">
    <source>
        <dbReference type="Proteomes" id="UP000036987"/>
    </source>
</evidence>
<feature type="region of interest" description="Disordered" evidence="1">
    <location>
        <begin position="351"/>
        <end position="384"/>
    </location>
</feature>
<organism evidence="3 4">
    <name type="scientific">Zostera marina</name>
    <name type="common">Eelgrass</name>
    <dbReference type="NCBI Taxonomy" id="29655"/>
    <lineage>
        <taxon>Eukaryota</taxon>
        <taxon>Viridiplantae</taxon>
        <taxon>Streptophyta</taxon>
        <taxon>Embryophyta</taxon>
        <taxon>Tracheophyta</taxon>
        <taxon>Spermatophyta</taxon>
        <taxon>Magnoliopsida</taxon>
        <taxon>Liliopsida</taxon>
        <taxon>Zosteraceae</taxon>
        <taxon>Zostera</taxon>
    </lineage>
</organism>
<name>A0A0K9PQ76_ZOSMR</name>
<dbReference type="Proteomes" id="UP000036987">
    <property type="component" value="Unassembled WGS sequence"/>
</dbReference>
<dbReference type="Gene3D" id="3.30.420.610">
    <property type="entry name" value="LOTUS domain-like"/>
    <property type="match status" value="2"/>
</dbReference>
<dbReference type="Gene3D" id="3.40.50.1010">
    <property type="entry name" value="5'-nuclease"/>
    <property type="match status" value="1"/>
</dbReference>
<protein>
    <submittedName>
        <fullName evidence="3">Putative endonuclease or glycosyl hydrolase</fullName>
    </submittedName>
</protein>
<evidence type="ECO:0000313" key="3">
    <source>
        <dbReference type="EMBL" id="KMZ70387.1"/>
    </source>
</evidence>
<dbReference type="GO" id="GO:0016787">
    <property type="term" value="F:hydrolase activity"/>
    <property type="evidence" value="ECO:0007669"/>
    <property type="project" value="UniProtKB-KW"/>
</dbReference>
<dbReference type="AlphaFoldDB" id="A0A0K9PQ76"/>
<dbReference type="EMBL" id="LFYR01000729">
    <property type="protein sequence ID" value="KMZ70387.1"/>
    <property type="molecule type" value="Genomic_DNA"/>
</dbReference>
<dbReference type="GO" id="GO:0005777">
    <property type="term" value="C:peroxisome"/>
    <property type="evidence" value="ECO:0007669"/>
    <property type="project" value="InterPro"/>
</dbReference>
<dbReference type="OrthoDB" id="549353at2759"/>
<dbReference type="InterPro" id="IPR024768">
    <property type="entry name" value="Marf1"/>
</dbReference>
<dbReference type="GO" id="GO:0010468">
    <property type="term" value="P:regulation of gene expression"/>
    <property type="evidence" value="ECO:0007669"/>
    <property type="project" value="InterPro"/>
</dbReference>
<proteinExistence type="predicted"/>
<dbReference type="PROSITE" id="PS51644">
    <property type="entry name" value="HTH_OST"/>
    <property type="match status" value="2"/>
</dbReference>
<keyword evidence="3" id="KW-0378">Hydrolase</keyword>
<dbReference type="InterPro" id="IPR025605">
    <property type="entry name" value="OST-HTH/LOTUS_dom"/>
</dbReference>
<feature type="compositionally biased region" description="Basic and acidic residues" evidence="1">
    <location>
        <begin position="352"/>
        <end position="365"/>
    </location>
</feature>
<dbReference type="GO" id="GO:0004519">
    <property type="term" value="F:endonuclease activity"/>
    <property type="evidence" value="ECO:0007669"/>
    <property type="project" value="UniProtKB-KW"/>
</dbReference>
<dbReference type="GO" id="GO:0004540">
    <property type="term" value="F:RNA nuclease activity"/>
    <property type="evidence" value="ECO:0007669"/>
    <property type="project" value="InterPro"/>
</dbReference>
<dbReference type="PANTHER" id="PTHR14379:SF82">
    <property type="entry name" value="OS08G0230500 PROTEIN"/>
    <property type="match status" value="1"/>
</dbReference>
<accession>A0A0K9PQ76</accession>
<keyword evidence="3" id="KW-0255">Endonuclease</keyword>
<comment type="caution">
    <text evidence="3">The sequence shown here is derived from an EMBL/GenBank/DDBJ whole genome shotgun (WGS) entry which is preliminary data.</text>
</comment>
<dbReference type="OMA" id="YKQRYKK"/>
<dbReference type="CDD" id="cd08824">
    <property type="entry name" value="LOTUS"/>
    <property type="match status" value="2"/>
</dbReference>
<reference evidence="4" key="1">
    <citation type="journal article" date="2016" name="Nature">
        <title>The genome of the seagrass Zostera marina reveals angiosperm adaptation to the sea.</title>
        <authorList>
            <person name="Olsen J.L."/>
            <person name="Rouze P."/>
            <person name="Verhelst B."/>
            <person name="Lin Y.-C."/>
            <person name="Bayer T."/>
            <person name="Collen J."/>
            <person name="Dattolo E."/>
            <person name="De Paoli E."/>
            <person name="Dittami S."/>
            <person name="Maumus F."/>
            <person name="Michel G."/>
            <person name="Kersting A."/>
            <person name="Lauritano C."/>
            <person name="Lohaus R."/>
            <person name="Toepel M."/>
            <person name="Tonon T."/>
            <person name="Vanneste K."/>
            <person name="Amirebrahimi M."/>
            <person name="Brakel J."/>
            <person name="Bostroem C."/>
            <person name="Chovatia M."/>
            <person name="Grimwood J."/>
            <person name="Jenkins J.W."/>
            <person name="Jueterbock A."/>
            <person name="Mraz A."/>
            <person name="Stam W.T."/>
            <person name="Tice H."/>
            <person name="Bornberg-Bauer E."/>
            <person name="Green P.J."/>
            <person name="Pearson G.A."/>
            <person name="Procaccini G."/>
            <person name="Duarte C.M."/>
            <person name="Schmutz J."/>
            <person name="Reusch T.B.H."/>
            <person name="Van de Peer Y."/>
        </authorList>
    </citation>
    <scope>NUCLEOTIDE SEQUENCE [LARGE SCALE GENOMIC DNA]</scope>
    <source>
        <strain evidence="4">cv. Finnish</strain>
    </source>
</reference>
<dbReference type="CDD" id="cd10910">
    <property type="entry name" value="PIN_limkain_b1_N_like"/>
    <property type="match status" value="1"/>
</dbReference>